<accession>A0A9D1TT98</accession>
<sequence length="173" mass="20408">MENEDYIDLKKENAHPRAQQLMFEDFFWDMGDELAPFGSDEGFEALAEFRDWRKENPNISVGFCIAWVIESVGEFDNYEDYNEENLVNTEKILQQLNDPEFNDQQYILTLDTTVIATALGQLIDEGIIEADYKYYVQVAINRLRIWSDLQTHWDYREEFINNLNAIERVLAMA</sequence>
<gene>
    <name evidence="1" type="ORF">H9889_01400</name>
</gene>
<dbReference type="EMBL" id="DXHP01000034">
    <property type="protein sequence ID" value="HIW05971.1"/>
    <property type="molecule type" value="Genomic_DNA"/>
</dbReference>
<comment type="caution">
    <text evidence="1">The sequence shown here is derived from an EMBL/GenBank/DDBJ whole genome shotgun (WGS) entry which is preliminary data.</text>
</comment>
<evidence type="ECO:0000313" key="1">
    <source>
        <dbReference type="EMBL" id="HIW05971.1"/>
    </source>
</evidence>
<dbReference type="Proteomes" id="UP000823934">
    <property type="component" value="Unassembled WGS sequence"/>
</dbReference>
<proteinExistence type="predicted"/>
<reference evidence="1" key="1">
    <citation type="journal article" date="2021" name="PeerJ">
        <title>Extensive microbial diversity within the chicken gut microbiome revealed by metagenomics and culture.</title>
        <authorList>
            <person name="Gilroy R."/>
            <person name="Ravi A."/>
            <person name="Getino M."/>
            <person name="Pursley I."/>
            <person name="Horton D.L."/>
            <person name="Alikhan N.F."/>
            <person name="Baker D."/>
            <person name="Gharbi K."/>
            <person name="Hall N."/>
            <person name="Watson M."/>
            <person name="Adriaenssens E.M."/>
            <person name="Foster-Nyarko E."/>
            <person name="Jarju S."/>
            <person name="Secka A."/>
            <person name="Antonio M."/>
            <person name="Oren A."/>
            <person name="Chaudhuri R.R."/>
            <person name="La Ragione R."/>
            <person name="Hildebrand F."/>
            <person name="Pallen M.J."/>
        </authorList>
    </citation>
    <scope>NUCLEOTIDE SEQUENCE</scope>
    <source>
        <strain evidence="1">CHK160-9182</strain>
    </source>
</reference>
<dbReference type="AlphaFoldDB" id="A0A9D1TT98"/>
<reference evidence="1" key="2">
    <citation type="submission" date="2021-04" db="EMBL/GenBank/DDBJ databases">
        <authorList>
            <person name="Gilroy R."/>
        </authorList>
    </citation>
    <scope>NUCLEOTIDE SEQUENCE</scope>
    <source>
        <strain evidence="1">CHK160-9182</strain>
    </source>
</reference>
<evidence type="ECO:0000313" key="2">
    <source>
        <dbReference type="Proteomes" id="UP000823934"/>
    </source>
</evidence>
<organism evidence="1 2">
    <name type="scientific">Candidatus Ignatzschineria merdigallinarum</name>
    <dbReference type="NCBI Taxonomy" id="2838621"/>
    <lineage>
        <taxon>Bacteria</taxon>
        <taxon>Pseudomonadati</taxon>
        <taxon>Pseudomonadota</taxon>
        <taxon>Gammaproteobacteria</taxon>
        <taxon>Cardiobacteriales</taxon>
        <taxon>Ignatzschineriaceae</taxon>
        <taxon>Ignatzschineria</taxon>
    </lineage>
</organism>
<name>A0A9D1TT98_9GAMM</name>
<protein>
    <submittedName>
        <fullName evidence="1">Uncharacterized protein</fullName>
    </submittedName>
</protein>